<dbReference type="Pfam" id="PF04468">
    <property type="entry name" value="PSP1"/>
    <property type="match status" value="1"/>
</dbReference>
<dbReference type="InterPro" id="IPR007557">
    <property type="entry name" value="PSP1_C"/>
</dbReference>
<sequence length="269" mass="30317">MKIVQVQFSPWDKKYNFINSDDLSLKLNDKVIVDTDLGLEIGEIAGFLKAPEEKDEEMKSVIRLANSDDLARVVSESRKKEALAYCQELIEKYNLPMKLVDVHFALSGSRLNFAFAAEGRVDFRQLVKDLTAHFNTNIRLTQIGARDEARVNGDCGHCGRNLCCRKFIKDFSSITSEMAESQQVVHRGSDRISGMCGRLMCCLLYEYEGYQDLAKKLPPIGAKVNVDGQRGEVLSHHVLKQSVDVKFPGEKGEGYVVVEVDLNRHSKKK</sequence>
<protein>
    <submittedName>
        <fullName evidence="2">Stage 0 sporulation protein</fullName>
    </submittedName>
</protein>
<dbReference type="EMBL" id="PFPX01000074">
    <property type="protein sequence ID" value="PJA09426.1"/>
    <property type="molecule type" value="Genomic_DNA"/>
</dbReference>
<proteinExistence type="predicted"/>
<organism evidence="2 3">
    <name type="scientific">Candidatus Falkowbacteria bacterium CG_4_10_14_0_2_um_filter_41_15</name>
    <dbReference type="NCBI Taxonomy" id="1974554"/>
    <lineage>
        <taxon>Bacteria</taxon>
        <taxon>Candidatus Falkowiibacteriota</taxon>
    </lineage>
</organism>
<dbReference type="GO" id="GO:0005737">
    <property type="term" value="C:cytoplasm"/>
    <property type="evidence" value="ECO:0007669"/>
    <property type="project" value="TreeGrafter"/>
</dbReference>
<dbReference type="Proteomes" id="UP000228743">
    <property type="component" value="Unassembled WGS sequence"/>
</dbReference>
<accession>A0A2M7VXY5</accession>
<comment type="caution">
    <text evidence="2">The sequence shown here is derived from an EMBL/GenBank/DDBJ whole genome shotgun (WGS) entry which is preliminary data.</text>
</comment>
<reference evidence="3" key="1">
    <citation type="submission" date="2017-09" db="EMBL/GenBank/DDBJ databases">
        <title>Depth-based differentiation of microbial function through sediment-hosted aquifers and enrichment of novel symbionts in the deep terrestrial subsurface.</title>
        <authorList>
            <person name="Probst A.J."/>
            <person name="Ladd B."/>
            <person name="Jarett J.K."/>
            <person name="Geller-Mcgrath D.E."/>
            <person name="Sieber C.M.K."/>
            <person name="Emerson J.B."/>
            <person name="Anantharaman K."/>
            <person name="Thomas B.C."/>
            <person name="Malmstrom R."/>
            <person name="Stieglmeier M."/>
            <person name="Klingl A."/>
            <person name="Woyke T."/>
            <person name="Ryan C.M."/>
            <person name="Banfield J.F."/>
        </authorList>
    </citation>
    <scope>NUCLEOTIDE SEQUENCE [LARGE SCALE GENOMIC DNA]</scope>
</reference>
<evidence type="ECO:0000313" key="2">
    <source>
        <dbReference type="EMBL" id="PJA09426.1"/>
    </source>
</evidence>
<evidence type="ECO:0000313" key="3">
    <source>
        <dbReference type="Proteomes" id="UP000228743"/>
    </source>
</evidence>
<dbReference type="PROSITE" id="PS51411">
    <property type="entry name" value="PSP1_C"/>
    <property type="match status" value="1"/>
</dbReference>
<dbReference type="PANTHER" id="PTHR43830:SF3">
    <property type="entry name" value="PROTEIN PSP1"/>
    <property type="match status" value="1"/>
</dbReference>
<gene>
    <name evidence="2" type="ORF">COX68_02800</name>
</gene>
<dbReference type="PANTHER" id="PTHR43830">
    <property type="entry name" value="PROTEIN PSP1"/>
    <property type="match status" value="1"/>
</dbReference>
<dbReference type="NCBIfam" id="NF041131">
    <property type="entry name" value="RicT_YaaT_fam"/>
    <property type="match status" value="1"/>
</dbReference>
<dbReference type="AlphaFoldDB" id="A0A2M7VXY5"/>
<name>A0A2M7VXY5_9BACT</name>
<feature type="domain" description="PSP1 C-terminal" evidence="1">
    <location>
        <begin position="59"/>
        <end position="143"/>
    </location>
</feature>
<dbReference type="InterPro" id="IPR047767">
    <property type="entry name" value="PSP1-like"/>
</dbReference>
<evidence type="ECO:0000259" key="1">
    <source>
        <dbReference type="PROSITE" id="PS51411"/>
    </source>
</evidence>